<keyword evidence="3" id="KW-1185">Reference proteome</keyword>
<dbReference type="Proteomes" id="UP000799770">
    <property type="component" value="Unassembled WGS sequence"/>
</dbReference>
<reference evidence="2" key="1">
    <citation type="journal article" date="2020" name="Stud. Mycol.">
        <title>101 Dothideomycetes genomes: a test case for predicting lifestyles and emergence of pathogens.</title>
        <authorList>
            <person name="Haridas S."/>
            <person name="Albert R."/>
            <person name="Binder M."/>
            <person name="Bloem J."/>
            <person name="Labutti K."/>
            <person name="Salamov A."/>
            <person name="Andreopoulos B."/>
            <person name="Baker S."/>
            <person name="Barry K."/>
            <person name="Bills G."/>
            <person name="Bluhm B."/>
            <person name="Cannon C."/>
            <person name="Castanera R."/>
            <person name="Culley D."/>
            <person name="Daum C."/>
            <person name="Ezra D."/>
            <person name="Gonzalez J."/>
            <person name="Henrissat B."/>
            <person name="Kuo A."/>
            <person name="Liang C."/>
            <person name="Lipzen A."/>
            <person name="Lutzoni F."/>
            <person name="Magnuson J."/>
            <person name="Mondo S."/>
            <person name="Nolan M."/>
            <person name="Ohm R."/>
            <person name="Pangilinan J."/>
            <person name="Park H.-J."/>
            <person name="Ramirez L."/>
            <person name="Alfaro M."/>
            <person name="Sun H."/>
            <person name="Tritt A."/>
            <person name="Yoshinaga Y."/>
            <person name="Zwiers L.-H."/>
            <person name="Turgeon B."/>
            <person name="Goodwin S."/>
            <person name="Spatafora J."/>
            <person name="Crous P."/>
            <person name="Grigoriev I."/>
        </authorList>
    </citation>
    <scope>NUCLEOTIDE SEQUENCE</scope>
    <source>
        <strain evidence="2">CBS 627.86</strain>
    </source>
</reference>
<accession>A0A6A5ZUM6</accession>
<organism evidence="2 3">
    <name type="scientific">Lophiotrema nucula</name>
    <dbReference type="NCBI Taxonomy" id="690887"/>
    <lineage>
        <taxon>Eukaryota</taxon>
        <taxon>Fungi</taxon>
        <taxon>Dikarya</taxon>
        <taxon>Ascomycota</taxon>
        <taxon>Pezizomycotina</taxon>
        <taxon>Dothideomycetes</taxon>
        <taxon>Pleosporomycetidae</taxon>
        <taxon>Pleosporales</taxon>
        <taxon>Lophiotremataceae</taxon>
        <taxon>Lophiotrema</taxon>
    </lineage>
</organism>
<gene>
    <name evidence="2" type="ORF">BDV96DRAFT_656448</name>
</gene>
<evidence type="ECO:0000313" key="3">
    <source>
        <dbReference type="Proteomes" id="UP000799770"/>
    </source>
</evidence>
<dbReference type="EMBL" id="ML977310">
    <property type="protein sequence ID" value="KAF2122785.1"/>
    <property type="molecule type" value="Genomic_DNA"/>
</dbReference>
<proteinExistence type="predicted"/>
<name>A0A6A5ZUM6_9PLEO</name>
<feature type="region of interest" description="Disordered" evidence="1">
    <location>
        <begin position="166"/>
        <end position="208"/>
    </location>
</feature>
<evidence type="ECO:0000313" key="2">
    <source>
        <dbReference type="EMBL" id="KAF2122785.1"/>
    </source>
</evidence>
<evidence type="ECO:0000256" key="1">
    <source>
        <dbReference type="SAM" id="MobiDB-lite"/>
    </source>
</evidence>
<protein>
    <submittedName>
        <fullName evidence="2">Uncharacterized protein</fullName>
    </submittedName>
</protein>
<feature type="compositionally biased region" description="Polar residues" evidence="1">
    <location>
        <begin position="166"/>
        <end position="194"/>
    </location>
</feature>
<dbReference type="AlphaFoldDB" id="A0A6A5ZUM6"/>
<sequence>MAFDAASHASVCGWNWRREVKSNEPGFYPGRPRASSWCWDQRRKPSNRCGQKCRTEEAKAHGVWKGAERRGLWIARGVLNVLMLGTDLLTGLVPNGQRDGALDSTPALKSQWWTERAEWPSEDTQDQEMDVAIQLKVHRQTGCQTIRAAKALYCAPAVLQAQQSEGEGQYHGSSRASETCASNAGSKWNETQANDPYPLHRVQPRTGSLRRQKQLRAPGCWGAGCRALNNPIECSIAAFE</sequence>